<dbReference type="GO" id="GO:0019899">
    <property type="term" value="F:enzyme binding"/>
    <property type="evidence" value="ECO:0007669"/>
    <property type="project" value="UniProtKB-ARBA"/>
</dbReference>
<feature type="compositionally biased region" description="Basic residues" evidence="7">
    <location>
        <begin position="328"/>
        <end position="341"/>
    </location>
</feature>
<feature type="region of interest" description="Disordered" evidence="7">
    <location>
        <begin position="328"/>
        <end position="347"/>
    </location>
</feature>
<dbReference type="SMART" id="SM00220">
    <property type="entry name" value="S_TKc"/>
    <property type="match status" value="1"/>
</dbReference>
<dbReference type="PROSITE" id="PS00108">
    <property type="entry name" value="PROTEIN_KINASE_ST"/>
    <property type="match status" value="1"/>
</dbReference>
<evidence type="ECO:0000259" key="8">
    <source>
        <dbReference type="PROSITE" id="PS50011"/>
    </source>
</evidence>
<dbReference type="GO" id="GO:0005524">
    <property type="term" value="F:ATP binding"/>
    <property type="evidence" value="ECO:0007669"/>
    <property type="project" value="UniProtKB-KW"/>
</dbReference>
<evidence type="ECO:0000313" key="10">
    <source>
        <dbReference type="WBParaSite" id="Pan_g19589.t1"/>
    </source>
</evidence>
<dbReference type="GO" id="GO:0004709">
    <property type="term" value="F:MAP kinase kinase kinase activity"/>
    <property type="evidence" value="ECO:0007669"/>
    <property type="project" value="TreeGrafter"/>
</dbReference>
<evidence type="ECO:0000256" key="4">
    <source>
        <dbReference type="ARBA" id="ARBA00022741"/>
    </source>
</evidence>
<dbReference type="PROSITE" id="PS50011">
    <property type="entry name" value="PROTEIN_KINASE_DOM"/>
    <property type="match status" value="1"/>
</dbReference>
<dbReference type="GO" id="GO:0006955">
    <property type="term" value="P:immune response"/>
    <property type="evidence" value="ECO:0007669"/>
    <property type="project" value="TreeGrafter"/>
</dbReference>
<dbReference type="Gene3D" id="3.30.200.20">
    <property type="entry name" value="Phosphorylase Kinase, domain 1"/>
    <property type="match status" value="1"/>
</dbReference>
<dbReference type="PRINTS" id="PR00109">
    <property type="entry name" value="TYRKINASE"/>
</dbReference>
<keyword evidence="4" id="KW-0547">Nucleotide-binding</keyword>
<dbReference type="InterPro" id="IPR008271">
    <property type="entry name" value="Ser/Thr_kinase_AS"/>
</dbReference>
<dbReference type="WBParaSite" id="Pan_g19589.t1">
    <property type="protein sequence ID" value="Pan_g19589.t1"/>
    <property type="gene ID" value="Pan_g19589"/>
</dbReference>
<evidence type="ECO:0000256" key="7">
    <source>
        <dbReference type="SAM" id="MobiDB-lite"/>
    </source>
</evidence>
<keyword evidence="9" id="KW-1185">Reference proteome</keyword>
<accession>A0A7E4VEU3</accession>
<name>A0A7E4VEU3_PANRE</name>
<evidence type="ECO:0000256" key="1">
    <source>
        <dbReference type="ARBA" id="ARBA00006529"/>
    </source>
</evidence>
<evidence type="ECO:0000256" key="5">
    <source>
        <dbReference type="ARBA" id="ARBA00022777"/>
    </source>
</evidence>
<evidence type="ECO:0000256" key="3">
    <source>
        <dbReference type="ARBA" id="ARBA00022679"/>
    </source>
</evidence>
<dbReference type="SUPFAM" id="SSF56112">
    <property type="entry name" value="Protein kinase-like (PK-like)"/>
    <property type="match status" value="1"/>
</dbReference>
<comment type="similarity">
    <text evidence="1">Belongs to the protein kinase superfamily. STE Ser/Thr protein kinase family. MAP kinase kinase kinase subfamily.</text>
</comment>
<keyword evidence="5" id="KW-0418">Kinase</keyword>
<dbReference type="GO" id="GO:0007254">
    <property type="term" value="P:JNK cascade"/>
    <property type="evidence" value="ECO:0007669"/>
    <property type="project" value="TreeGrafter"/>
</dbReference>
<dbReference type="Gene3D" id="1.10.510.10">
    <property type="entry name" value="Transferase(Phosphotransferase) domain 1"/>
    <property type="match status" value="1"/>
</dbReference>
<evidence type="ECO:0000313" key="9">
    <source>
        <dbReference type="Proteomes" id="UP000492821"/>
    </source>
</evidence>
<dbReference type="GO" id="GO:0043123">
    <property type="term" value="P:positive regulation of canonical NF-kappaB signal transduction"/>
    <property type="evidence" value="ECO:0007669"/>
    <property type="project" value="TreeGrafter"/>
</dbReference>
<dbReference type="PANTHER" id="PTHR46716">
    <property type="entry name" value="MITOGEN-ACTIVATED PROTEIN KINASE KINASE KINASE 7"/>
    <property type="match status" value="1"/>
</dbReference>
<organism evidence="9 10">
    <name type="scientific">Panagrellus redivivus</name>
    <name type="common">Microworm</name>
    <dbReference type="NCBI Taxonomy" id="6233"/>
    <lineage>
        <taxon>Eukaryota</taxon>
        <taxon>Metazoa</taxon>
        <taxon>Ecdysozoa</taxon>
        <taxon>Nematoda</taxon>
        <taxon>Chromadorea</taxon>
        <taxon>Rhabditida</taxon>
        <taxon>Tylenchina</taxon>
        <taxon>Panagrolaimomorpha</taxon>
        <taxon>Panagrolaimoidea</taxon>
        <taxon>Panagrolaimidae</taxon>
        <taxon>Panagrellus</taxon>
    </lineage>
</organism>
<evidence type="ECO:0000256" key="2">
    <source>
        <dbReference type="ARBA" id="ARBA00022527"/>
    </source>
</evidence>
<feature type="domain" description="Protein kinase" evidence="8">
    <location>
        <begin position="37"/>
        <end position="299"/>
    </location>
</feature>
<dbReference type="Proteomes" id="UP000492821">
    <property type="component" value="Unassembled WGS sequence"/>
</dbReference>
<dbReference type="GO" id="GO:0006950">
    <property type="term" value="P:response to stress"/>
    <property type="evidence" value="ECO:0007669"/>
    <property type="project" value="UniProtKB-ARBA"/>
</dbReference>
<sequence>MSLVRTYTSVSSLSDRVSLWSFHRDGYEVINNDITYDPGQHQIGEGSFAKVVPVTFKGRPAAYKQFKTCDDSAAQKAQTEAKLMSSLKHENIVGFYAVIKTPETLGLLLELMSGGSMTDLLHNQPHIHYYVNHVFSWAHQITKALSYIHSKHYLHRDLKPANILLSANFRILKLCDFGASCNYRLEMTDDRGSPVYMAPEVFEGHVYDEKCDIYSFGVTLWEIVSRVSAAEGLDRTNPFAVQYSKIFNDHRPPKIIDIPEPLAELINRCWHRDPQQRPCAAEVKDIIKCLLVFYDHHNLPILDLTTKRPVRSAEIMYVGTVYETERHAGRRKPKSSIRKMMSKCSIM</sequence>
<evidence type="ECO:0000256" key="6">
    <source>
        <dbReference type="ARBA" id="ARBA00022840"/>
    </source>
</evidence>
<reference evidence="9" key="1">
    <citation type="journal article" date="2013" name="Genetics">
        <title>The draft genome and transcriptome of Panagrellus redivivus are shaped by the harsh demands of a free-living lifestyle.</title>
        <authorList>
            <person name="Srinivasan J."/>
            <person name="Dillman A.R."/>
            <person name="Macchietto M.G."/>
            <person name="Heikkinen L."/>
            <person name="Lakso M."/>
            <person name="Fracchia K.M."/>
            <person name="Antoshechkin I."/>
            <person name="Mortazavi A."/>
            <person name="Wong G."/>
            <person name="Sternberg P.W."/>
        </authorList>
    </citation>
    <scope>NUCLEOTIDE SEQUENCE [LARGE SCALE GENOMIC DNA]</scope>
    <source>
        <strain evidence="9">MT8872</strain>
    </source>
</reference>
<dbReference type="AlphaFoldDB" id="A0A7E4VEU3"/>
<proteinExistence type="inferred from homology"/>
<dbReference type="PANTHER" id="PTHR46716:SF1">
    <property type="entry name" value="MITOGEN-ACTIVATED PROTEIN KINASE KINASE KINASE 7"/>
    <property type="match status" value="1"/>
</dbReference>
<reference evidence="10" key="2">
    <citation type="submission" date="2020-10" db="UniProtKB">
        <authorList>
            <consortium name="WormBaseParasite"/>
        </authorList>
    </citation>
    <scope>IDENTIFICATION</scope>
</reference>
<keyword evidence="3" id="KW-0808">Transferase</keyword>
<dbReference type="InterPro" id="IPR011009">
    <property type="entry name" value="Kinase-like_dom_sf"/>
</dbReference>
<protein>
    <submittedName>
        <fullName evidence="10">Mitogen-activated protein kinase kinase kinase</fullName>
    </submittedName>
</protein>
<dbReference type="Pfam" id="PF00069">
    <property type="entry name" value="Pkinase"/>
    <property type="match status" value="1"/>
</dbReference>
<keyword evidence="2" id="KW-0723">Serine/threonine-protein kinase</keyword>
<dbReference type="InterPro" id="IPR000719">
    <property type="entry name" value="Prot_kinase_dom"/>
</dbReference>
<keyword evidence="6" id="KW-0067">ATP-binding</keyword>
<dbReference type="InterPro" id="IPR001245">
    <property type="entry name" value="Ser-Thr/Tyr_kinase_cat_dom"/>
</dbReference>